<dbReference type="KEGG" id="toy:FO059_17980"/>
<evidence type="ECO:0000313" key="2">
    <source>
        <dbReference type="Proteomes" id="UP000317344"/>
    </source>
</evidence>
<dbReference type="InterPro" id="IPR010982">
    <property type="entry name" value="Lambda_DNA-bd_dom_sf"/>
</dbReference>
<keyword evidence="2" id="KW-1185">Reference proteome</keyword>
<dbReference type="SUPFAM" id="SSF47413">
    <property type="entry name" value="lambda repressor-like DNA-binding domains"/>
    <property type="match status" value="1"/>
</dbReference>
<dbReference type="OrthoDB" id="3259824at2"/>
<dbReference type="Proteomes" id="UP000317344">
    <property type="component" value="Plasmid unnamed"/>
</dbReference>
<gene>
    <name evidence="1" type="ORF">FO059_17980</name>
</gene>
<proteinExistence type="predicted"/>
<reference evidence="1 2" key="2">
    <citation type="submission" date="2019-07" db="EMBL/GenBank/DDBJ databases">
        <authorList>
            <person name="Huang Y."/>
        </authorList>
    </citation>
    <scope>NUCLEOTIDE SEQUENCE [LARGE SCALE GENOMIC DNA]</scope>
    <source>
        <strain evidence="1 2">HY188</strain>
        <plasmid evidence="1 2">unnamed</plasmid>
    </source>
</reference>
<geneLocation type="plasmid" evidence="1">
    <name>unnamed</name>
</geneLocation>
<reference evidence="1 2" key="1">
    <citation type="submission" date="2019-07" db="EMBL/GenBank/DDBJ databases">
        <title>Tomitella cavernea sp. nov., an actinomycete isolated from soil.</title>
        <authorList>
            <person name="Cheng J."/>
        </authorList>
    </citation>
    <scope>NUCLEOTIDE SEQUENCE [LARGE SCALE GENOMIC DNA]</scope>
    <source>
        <strain evidence="1 2">HY188</strain>
        <plasmid evidence="1 2">unnamed</plasmid>
    </source>
</reference>
<keyword evidence="1" id="KW-0614">Plasmid</keyword>
<evidence type="ECO:0000313" key="1">
    <source>
        <dbReference type="EMBL" id="QDQ99489.1"/>
    </source>
</evidence>
<sequence>MTTHAIDPARFTTLLLDRGYTHGELAAMLEVHPHRVPRWESGTENVPPGILARLAAIDAAAAAAAAGIVADRARAANTTITAHRDAGERGPADITMTPLTLGPLDDAAFHAAWPEHAGMPARWWWHVAAIAENYGIDIERGSTYSR</sequence>
<dbReference type="RefSeq" id="WP_143910892.1">
    <property type="nucleotide sequence ID" value="NZ_CP041766.1"/>
</dbReference>
<organism evidence="1 2">
    <name type="scientific">Tomitella fengzijianii</name>
    <dbReference type="NCBI Taxonomy" id="2597660"/>
    <lineage>
        <taxon>Bacteria</taxon>
        <taxon>Bacillati</taxon>
        <taxon>Actinomycetota</taxon>
        <taxon>Actinomycetes</taxon>
        <taxon>Mycobacteriales</taxon>
        <taxon>Tomitella</taxon>
    </lineage>
</organism>
<dbReference type="GO" id="GO:0003677">
    <property type="term" value="F:DNA binding"/>
    <property type="evidence" value="ECO:0007669"/>
    <property type="project" value="InterPro"/>
</dbReference>
<accession>A0A516X8T7</accession>
<protein>
    <submittedName>
        <fullName evidence="1">Uncharacterized protein</fullName>
    </submittedName>
</protein>
<dbReference type="AlphaFoldDB" id="A0A516X8T7"/>
<dbReference type="EMBL" id="CP041766">
    <property type="protein sequence ID" value="QDQ99489.1"/>
    <property type="molecule type" value="Genomic_DNA"/>
</dbReference>
<name>A0A516X8T7_9ACTN</name>